<keyword evidence="4" id="KW-0274">FAD</keyword>
<dbReference type="Pfam" id="PF02771">
    <property type="entry name" value="Acyl-CoA_dh_N"/>
    <property type="match status" value="1"/>
</dbReference>
<dbReference type="InterPro" id="IPR009100">
    <property type="entry name" value="AcylCoA_DH/oxidase_NM_dom_sf"/>
</dbReference>
<feature type="domain" description="Acyl-CoA dehydrogenase/oxidase C-terminal" evidence="6">
    <location>
        <begin position="217"/>
        <end position="349"/>
    </location>
</feature>
<dbReference type="GO" id="GO:0003995">
    <property type="term" value="F:acyl-CoA dehydrogenase activity"/>
    <property type="evidence" value="ECO:0007669"/>
    <property type="project" value="TreeGrafter"/>
</dbReference>
<dbReference type="InterPro" id="IPR009075">
    <property type="entry name" value="AcylCo_DH/oxidase_C"/>
</dbReference>
<sequence length="353" mass="37489">MKDFLSRRSGSEARNKLLKSGYEFDRELWTTMARQLGLQGLALPESVDGSGAGFIETSIVLEELGRDSYAGPYFSTIAASWVLEQGGDEAAESLRGIADGSRVFTLAIADESGTWSAPGHATKAFEVGDDYRLTGLKVNVTDADAADEFVVIASLPEGPAWFRVAADAPGVTVDLRESLDLTRPIGRLVLRDVKADLVVGPQTAGQVLAEVNDKAAAALAAEMVGGAKAALDQSVSWSLERTQFGRPIGSFQAIKHMCADALVEVETARLLAEYAAWAIQEGAPDASVVASMAKQAASDAFSLAAGNNIQIHGGIGFTWEHSAHLYFRRAKASSALFGTPHRHRARIADLLAV</sequence>
<gene>
    <name evidence="8" type="ORF">H1W00_01430</name>
</gene>
<dbReference type="Gene3D" id="2.40.110.10">
    <property type="entry name" value="Butyryl-CoA Dehydrogenase, subunit A, domain 2"/>
    <property type="match status" value="1"/>
</dbReference>
<dbReference type="AlphaFoldDB" id="A0A838X980"/>
<dbReference type="InterPro" id="IPR046373">
    <property type="entry name" value="Acyl-CoA_Oxase/DH_mid-dom_sf"/>
</dbReference>
<dbReference type="PANTHER" id="PTHR43884:SF20">
    <property type="entry name" value="ACYL-COA DEHYDROGENASE FADE28"/>
    <property type="match status" value="1"/>
</dbReference>
<dbReference type="Pfam" id="PF00441">
    <property type="entry name" value="Acyl-CoA_dh_1"/>
    <property type="match status" value="1"/>
</dbReference>
<comment type="similarity">
    <text evidence="2">Belongs to the acyl-CoA dehydrogenase family.</text>
</comment>
<name>A0A838X980_9ACTN</name>
<evidence type="ECO:0000259" key="6">
    <source>
        <dbReference type="Pfam" id="PF00441"/>
    </source>
</evidence>
<dbReference type="SUPFAM" id="SSF56645">
    <property type="entry name" value="Acyl-CoA dehydrogenase NM domain-like"/>
    <property type="match status" value="1"/>
</dbReference>
<dbReference type="GO" id="GO:0050660">
    <property type="term" value="F:flavin adenine dinucleotide binding"/>
    <property type="evidence" value="ECO:0007669"/>
    <property type="project" value="InterPro"/>
</dbReference>
<evidence type="ECO:0000256" key="2">
    <source>
        <dbReference type="ARBA" id="ARBA00009347"/>
    </source>
</evidence>
<dbReference type="SUPFAM" id="SSF47203">
    <property type="entry name" value="Acyl-CoA dehydrogenase C-terminal domain-like"/>
    <property type="match status" value="1"/>
</dbReference>
<keyword evidence="9" id="KW-1185">Reference proteome</keyword>
<organism evidence="8 9">
    <name type="scientific">Aeromicrobium phoceense</name>
    <dbReference type="NCBI Taxonomy" id="2754045"/>
    <lineage>
        <taxon>Bacteria</taxon>
        <taxon>Bacillati</taxon>
        <taxon>Actinomycetota</taxon>
        <taxon>Actinomycetes</taxon>
        <taxon>Propionibacteriales</taxon>
        <taxon>Nocardioidaceae</taxon>
        <taxon>Aeromicrobium</taxon>
    </lineage>
</organism>
<proteinExistence type="inferred from homology"/>
<evidence type="ECO:0000313" key="9">
    <source>
        <dbReference type="Proteomes" id="UP000550354"/>
    </source>
</evidence>
<evidence type="ECO:0000256" key="5">
    <source>
        <dbReference type="ARBA" id="ARBA00023002"/>
    </source>
</evidence>
<dbReference type="InterPro" id="IPR037069">
    <property type="entry name" value="AcylCoA_DH/ox_N_sf"/>
</dbReference>
<dbReference type="CDD" id="cd00567">
    <property type="entry name" value="ACAD"/>
    <property type="match status" value="1"/>
</dbReference>
<evidence type="ECO:0000256" key="1">
    <source>
        <dbReference type="ARBA" id="ARBA00001974"/>
    </source>
</evidence>
<dbReference type="Proteomes" id="UP000550354">
    <property type="component" value="Unassembled WGS sequence"/>
</dbReference>
<dbReference type="Gene3D" id="1.20.140.10">
    <property type="entry name" value="Butyryl-CoA Dehydrogenase, subunit A, domain 3"/>
    <property type="match status" value="1"/>
</dbReference>
<evidence type="ECO:0000259" key="7">
    <source>
        <dbReference type="Pfam" id="PF02771"/>
    </source>
</evidence>
<protein>
    <submittedName>
        <fullName evidence="8">Acyl-CoA/acyl-ACP dehydrogenase</fullName>
    </submittedName>
</protein>
<comment type="cofactor">
    <cofactor evidence="1">
        <name>FAD</name>
        <dbReference type="ChEBI" id="CHEBI:57692"/>
    </cofactor>
</comment>
<dbReference type="InterPro" id="IPR036250">
    <property type="entry name" value="AcylCo_DH-like_C"/>
</dbReference>
<evidence type="ECO:0000313" key="8">
    <source>
        <dbReference type="EMBL" id="MBA4607135.1"/>
    </source>
</evidence>
<accession>A0A838X980</accession>
<dbReference type="PANTHER" id="PTHR43884">
    <property type="entry name" value="ACYL-COA DEHYDROGENASE"/>
    <property type="match status" value="1"/>
</dbReference>
<dbReference type="Gene3D" id="1.10.540.10">
    <property type="entry name" value="Acyl-CoA dehydrogenase/oxidase, N-terminal domain"/>
    <property type="match status" value="1"/>
</dbReference>
<keyword evidence="3" id="KW-0285">Flavoprotein</keyword>
<evidence type="ECO:0000256" key="4">
    <source>
        <dbReference type="ARBA" id="ARBA00022827"/>
    </source>
</evidence>
<feature type="domain" description="Acyl-CoA dehydrogenase/oxidase N-terminal" evidence="7">
    <location>
        <begin position="17"/>
        <end position="90"/>
    </location>
</feature>
<dbReference type="InterPro" id="IPR013786">
    <property type="entry name" value="AcylCoA_DH/ox_N"/>
</dbReference>
<dbReference type="EMBL" id="JACEOG010000001">
    <property type="protein sequence ID" value="MBA4607135.1"/>
    <property type="molecule type" value="Genomic_DNA"/>
</dbReference>
<comment type="caution">
    <text evidence="8">The sequence shown here is derived from an EMBL/GenBank/DDBJ whole genome shotgun (WGS) entry which is preliminary data.</text>
</comment>
<keyword evidence="5" id="KW-0560">Oxidoreductase</keyword>
<reference evidence="8 9" key="1">
    <citation type="submission" date="2020-07" db="EMBL/GenBank/DDBJ databases">
        <title>Draft genome and description of Aeromicrobium phoceense strain Marseille-Q0843 isolated from healthy skin swab.</title>
        <authorList>
            <person name="Boxberger M."/>
            <person name="La Scola B."/>
        </authorList>
    </citation>
    <scope>NUCLEOTIDE SEQUENCE [LARGE SCALE GENOMIC DNA]</scope>
    <source>
        <strain evidence="8 9">Marseille-Q0843</strain>
    </source>
</reference>
<evidence type="ECO:0000256" key="3">
    <source>
        <dbReference type="ARBA" id="ARBA00022630"/>
    </source>
</evidence>